<gene>
    <name evidence="2" type="ORF">AVDCRST_MAG01-01-3031</name>
</gene>
<name>A0A6J4Q175_9ACTN</name>
<sequence>MTVPLFDPPHRPLPEHPAIKSYRRALPEGAVLAYPLDPLDRVGLPVWSAELFAARGSMHHGVGFGPTDARAAIGAFGELSETLFAGDAVKRLRPRRASYLDVLREVGPDGVVDPLGVCLPAGGDYTPTRPLRWVEARRWATGEGVLVPIELVAASPVDIEPDGAWLVPPVTNGLGAGPTLDHAFAHGLLELVQRDGNSATYRALDLGIGIRLDSVRDPATLALLDTLDRAGIEVTVKLASTDFSITNLYVVGAERDSEETPHPLALTACGEAADPDREKALNKALMEYVAGRSRKPFDNGPISRMTAVAPGSYVGRAIRTATLEHEEERDLREAVAWLGMDARGMRDLLEDPVFSVRSRVNFSSLPEPPTEVGDGSAAAVVANRLREGGLDPLYIDLSPPDGEVRVVRAIVPGLEVETASYGRIGARNLRRLLRRDDDLAGTEAPPEGARRILLPEARRGEFGPEPWLDVATLNSRVGRLYPLYREPSRHVAALVADGVL</sequence>
<dbReference type="PANTHER" id="PTHR37809">
    <property type="entry name" value="RIBOSOMAL PROTEIN S12 METHYLTHIOTRANSFERASE ACCESSORY FACTOR YCAO"/>
    <property type="match status" value="1"/>
</dbReference>
<dbReference type="AlphaFoldDB" id="A0A6J4Q175"/>
<dbReference type="Gene3D" id="3.30.1330.230">
    <property type="match status" value="1"/>
</dbReference>
<dbReference type="PROSITE" id="PS51664">
    <property type="entry name" value="YCAO"/>
    <property type="match status" value="1"/>
</dbReference>
<organism evidence="2">
    <name type="scientific">uncultured Rubrobacteraceae bacterium</name>
    <dbReference type="NCBI Taxonomy" id="349277"/>
    <lineage>
        <taxon>Bacteria</taxon>
        <taxon>Bacillati</taxon>
        <taxon>Actinomycetota</taxon>
        <taxon>Rubrobacteria</taxon>
        <taxon>Rubrobacterales</taxon>
        <taxon>Rubrobacteraceae</taxon>
        <taxon>environmental samples</taxon>
    </lineage>
</organism>
<feature type="domain" description="YcaO" evidence="1">
    <location>
        <begin position="63"/>
        <end position="457"/>
    </location>
</feature>
<reference evidence="2" key="1">
    <citation type="submission" date="2020-02" db="EMBL/GenBank/DDBJ databases">
        <authorList>
            <person name="Meier V. D."/>
        </authorList>
    </citation>
    <scope>NUCLEOTIDE SEQUENCE</scope>
    <source>
        <strain evidence="2">AVDCRST_MAG01</strain>
    </source>
</reference>
<dbReference type="Pfam" id="PF02624">
    <property type="entry name" value="YcaO"/>
    <property type="match status" value="1"/>
</dbReference>
<proteinExistence type="predicted"/>
<accession>A0A6J4Q175</accession>
<evidence type="ECO:0000313" key="2">
    <source>
        <dbReference type="EMBL" id="CAA9431639.1"/>
    </source>
</evidence>
<dbReference type="InterPro" id="IPR003776">
    <property type="entry name" value="YcaO-like_dom"/>
</dbReference>
<protein>
    <recommendedName>
        <fullName evidence="1">YcaO domain-containing protein</fullName>
    </recommendedName>
</protein>
<dbReference type="EMBL" id="CADCUW010000391">
    <property type="protein sequence ID" value="CAA9431639.1"/>
    <property type="molecule type" value="Genomic_DNA"/>
</dbReference>
<dbReference type="PANTHER" id="PTHR37809:SF1">
    <property type="entry name" value="RIBOSOMAL PROTEIN S12 METHYLTHIOTRANSFERASE ACCESSORY FACTOR YCAO"/>
    <property type="match status" value="1"/>
</dbReference>
<evidence type="ECO:0000259" key="1">
    <source>
        <dbReference type="PROSITE" id="PS51664"/>
    </source>
</evidence>